<dbReference type="RefSeq" id="WP_201691181.1">
    <property type="nucleotide sequence ID" value="NZ_JAEQND010000009.1"/>
</dbReference>
<evidence type="ECO:0000256" key="1">
    <source>
        <dbReference type="SAM" id="SignalP"/>
    </source>
</evidence>
<reference evidence="2 3" key="1">
    <citation type="journal article" date="2017" name="Int. J. Syst. Evol. Microbiol.">
        <title>Ramlibacter alkalitolerans sp. nov., alkali-tolerant bacterium isolated from soil of ginseng.</title>
        <authorList>
            <person name="Lee D.H."/>
            <person name="Cha C.J."/>
        </authorList>
    </citation>
    <scope>NUCLEOTIDE SEQUENCE [LARGE SCALE GENOMIC DNA]</scope>
    <source>
        <strain evidence="2 3">KACC 19305</strain>
    </source>
</reference>
<dbReference type="EMBL" id="JAEQND010000009">
    <property type="protein sequence ID" value="MBL0426826.1"/>
    <property type="molecule type" value="Genomic_DNA"/>
</dbReference>
<sequence length="152" mass="16916">MRENRRAVAAALALACLPFVSLADEASDGRLQPCCNARVDAYRNFTRQLLANCSRWVEVRYRESISIVNAQKLSGCIATGMQDSRLQLEAALRGVRRKAARSALRSYQISFESALAGVAPTTDEPAAAYDQRQSSLRHQLAHAWTRFELEES</sequence>
<feature type="signal peptide" evidence="1">
    <location>
        <begin position="1"/>
        <end position="23"/>
    </location>
</feature>
<protein>
    <submittedName>
        <fullName evidence="2">Uncharacterized protein</fullName>
    </submittedName>
</protein>
<feature type="chain" id="PRO_5046345536" evidence="1">
    <location>
        <begin position="24"/>
        <end position="152"/>
    </location>
</feature>
<evidence type="ECO:0000313" key="2">
    <source>
        <dbReference type="EMBL" id="MBL0426826.1"/>
    </source>
</evidence>
<name>A0ABS1JSJ6_9BURK</name>
<keyword evidence="1" id="KW-0732">Signal</keyword>
<organism evidence="2 3">
    <name type="scientific">Ramlibacter alkalitolerans</name>
    <dbReference type="NCBI Taxonomy" id="2039631"/>
    <lineage>
        <taxon>Bacteria</taxon>
        <taxon>Pseudomonadati</taxon>
        <taxon>Pseudomonadota</taxon>
        <taxon>Betaproteobacteria</taxon>
        <taxon>Burkholderiales</taxon>
        <taxon>Comamonadaceae</taxon>
        <taxon>Ramlibacter</taxon>
    </lineage>
</organism>
<accession>A0ABS1JSJ6</accession>
<keyword evidence="3" id="KW-1185">Reference proteome</keyword>
<gene>
    <name evidence="2" type="ORF">JI746_17060</name>
</gene>
<dbReference type="Proteomes" id="UP000622707">
    <property type="component" value="Unassembled WGS sequence"/>
</dbReference>
<comment type="caution">
    <text evidence="2">The sequence shown here is derived from an EMBL/GenBank/DDBJ whole genome shotgun (WGS) entry which is preliminary data.</text>
</comment>
<evidence type="ECO:0000313" key="3">
    <source>
        <dbReference type="Proteomes" id="UP000622707"/>
    </source>
</evidence>
<proteinExistence type="predicted"/>